<name>A0A8S1K4P7_9CILI</name>
<dbReference type="OrthoDB" id="303177at2759"/>
<evidence type="ECO:0000256" key="1">
    <source>
        <dbReference type="SAM" id="Coils"/>
    </source>
</evidence>
<dbReference type="EMBL" id="CAJJDN010000005">
    <property type="protein sequence ID" value="CAD8050430.1"/>
    <property type="molecule type" value="Genomic_DNA"/>
</dbReference>
<evidence type="ECO:0000256" key="2">
    <source>
        <dbReference type="SAM" id="MobiDB-lite"/>
    </source>
</evidence>
<feature type="region of interest" description="Disordered" evidence="2">
    <location>
        <begin position="27"/>
        <end position="46"/>
    </location>
</feature>
<reference evidence="3" key="1">
    <citation type="submission" date="2021-01" db="EMBL/GenBank/DDBJ databases">
        <authorList>
            <consortium name="Genoscope - CEA"/>
            <person name="William W."/>
        </authorList>
    </citation>
    <scope>NUCLEOTIDE SEQUENCE</scope>
</reference>
<proteinExistence type="predicted"/>
<evidence type="ECO:0000313" key="4">
    <source>
        <dbReference type="Proteomes" id="UP000692954"/>
    </source>
</evidence>
<comment type="caution">
    <text evidence="3">The sequence shown here is derived from an EMBL/GenBank/DDBJ whole genome shotgun (WGS) entry which is preliminary data.</text>
</comment>
<evidence type="ECO:0000313" key="3">
    <source>
        <dbReference type="EMBL" id="CAD8050430.1"/>
    </source>
</evidence>
<dbReference type="AlphaFoldDB" id="A0A8S1K4P7"/>
<dbReference type="Proteomes" id="UP000692954">
    <property type="component" value="Unassembled WGS sequence"/>
</dbReference>
<keyword evidence="4" id="KW-1185">Reference proteome</keyword>
<protein>
    <submittedName>
        <fullName evidence="3">Uncharacterized protein</fullName>
    </submittedName>
</protein>
<feature type="coiled-coil region" evidence="1">
    <location>
        <begin position="102"/>
        <end position="213"/>
    </location>
</feature>
<keyword evidence="1" id="KW-0175">Coiled coil</keyword>
<organism evidence="3 4">
    <name type="scientific">Paramecium sonneborni</name>
    <dbReference type="NCBI Taxonomy" id="65129"/>
    <lineage>
        <taxon>Eukaryota</taxon>
        <taxon>Sar</taxon>
        <taxon>Alveolata</taxon>
        <taxon>Ciliophora</taxon>
        <taxon>Intramacronucleata</taxon>
        <taxon>Oligohymenophorea</taxon>
        <taxon>Peniculida</taxon>
        <taxon>Parameciidae</taxon>
        <taxon>Paramecium</taxon>
    </lineage>
</organism>
<accession>A0A8S1K4P7</accession>
<feature type="compositionally biased region" description="Polar residues" evidence="2">
    <location>
        <begin position="27"/>
        <end position="38"/>
    </location>
</feature>
<sequence length="319" mass="37485">MDEYITNYGELERLIERIPVPDITVSSLSQQSEQITPQSKKKQSLTREQVQKIMRRATEQSHFPTTKQKTYTLQTFNCKESSNDDKLFSQIQQREYQGNQQLQKMQQQVSDQQKVIEQQIQQIAQMNNQIEYLTNELQDYQERSENDLNTLQQLQSINDQQQKTIEELRIELQVANRVSSQQLNKEQDSIHQITELKSKINNLESEINKTKTTFTLTSPKNETMQTGIYTSRIDPELLSEDETLNMLLNLLSRVSKSQRMSYLLKKNADFKQLIRFKRSQPSLNKISILQNSKSVCDRKLSYNQENFKQIVKNVGIKNH</sequence>
<gene>
    <name evidence="3" type="ORF">PSON_ATCC_30995.1.T0050011</name>
</gene>